<comment type="caution">
    <text evidence="1">The sequence shown here is derived from an EMBL/GenBank/DDBJ whole genome shotgun (WGS) entry which is preliminary data.</text>
</comment>
<organism evidence="1 2">
    <name type="scientific">Paenibacillus harenae</name>
    <dbReference type="NCBI Taxonomy" id="306543"/>
    <lineage>
        <taxon>Bacteria</taxon>
        <taxon>Bacillati</taxon>
        <taxon>Bacillota</taxon>
        <taxon>Bacilli</taxon>
        <taxon>Bacillales</taxon>
        <taxon>Paenibacillaceae</taxon>
        <taxon>Paenibacillus</taxon>
    </lineage>
</organism>
<evidence type="ECO:0000313" key="2">
    <source>
        <dbReference type="Proteomes" id="UP001229346"/>
    </source>
</evidence>
<protein>
    <recommendedName>
        <fullName evidence="3">Phage protein</fullName>
    </recommendedName>
</protein>
<dbReference type="EMBL" id="JAUSSU010000005">
    <property type="protein sequence ID" value="MDQ0113471.1"/>
    <property type="molecule type" value="Genomic_DNA"/>
</dbReference>
<sequence length="108" mass="12394">MKQTLLIKHAVSGRMLIDSGKQDVSFSSKPEGNGWQIDIGVPWSGTIEEILKLKDELNVFIFYDYDDQPTLKTWYYVGKGPVAYDRDSQLLTIGAQSRIEYYPHEYSV</sequence>
<accession>A0ABT9U329</accession>
<dbReference type="RefSeq" id="WP_307204671.1">
    <property type="nucleotide sequence ID" value="NZ_JAUSSU010000005.1"/>
</dbReference>
<evidence type="ECO:0000313" key="1">
    <source>
        <dbReference type="EMBL" id="MDQ0113471.1"/>
    </source>
</evidence>
<keyword evidence="2" id="KW-1185">Reference proteome</keyword>
<evidence type="ECO:0008006" key="3">
    <source>
        <dbReference type="Google" id="ProtNLM"/>
    </source>
</evidence>
<dbReference type="Proteomes" id="UP001229346">
    <property type="component" value="Unassembled WGS sequence"/>
</dbReference>
<proteinExistence type="predicted"/>
<name>A0ABT9U329_PAEHA</name>
<reference evidence="1 2" key="1">
    <citation type="submission" date="2023-07" db="EMBL/GenBank/DDBJ databases">
        <title>Sorghum-associated microbial communities from plants grown in Nebraska, USA.</title>
        <authorList>
            <person name="Schachtman D."/>
        </authorList>
    </citation>
    <scope>NUCLEOTIDE SEQUENCE [LARGE SCALE GENOMIC DNA]</scope>
    <source>
        <strain evidence="1 2">CC482</strain>
    </source>
</reference>
<gene>
    <name evidence="1" type="ORF">J2T15_002912</name>
</gene>